<evidence type="ECO:0000313" key="2">
    <source>
        <dbReference type="EMBL" id="KAK7962840.1"/>
    </source>
</evidence>
<accession>A0ABR1QSC1</accession>
<organism evidence="2 3">
    <name type="scientific">Apiospora aurea</name>
    <dbReference type="NCBI Taxonomy" id="335848"/>
    <lineage>
        <taxon>Eukaryota</taxon>
        <taxon>Fungi</taxon>
        <taxon>Dikarya</taxon>
        <taxon>Ascomycota</taxon>
        <taxon>Pezizomycotina</taxon>
        <taxon>Sordariomycetes</taxon>
        <taxon>Xylariomycetidae</taxon>
        <taxon>Amphisphaeriales</taxon>
        <taxon>Apiosporaceae</taxon>
        <taxon>Apiospora</taxon>
    </lineage>
</organism>
<protein>
    <submittedName>
        <fullName evidence="2">Uncharacterized protein</fullName>
    </submittedName>
</protein>
<dbReference type="Proteomes" id="UP001391051">
    <property type="component" value="Unassembled WGS sequence"/>
</dbReference>
<comment type="caution">
    <text evidence="2">The sequence shown here is derived from an EMBL/GenBank/DDBJ whole genome shotgun (WGS) entry which is preliminary data.</text>
</comment>
<evidence type="ECO:0000256" key="1">
    <source>
        <dbReference type="SAM" id="MobiDB-lite"/>
    </source>
</evidence>
<dbReference type="EMBL" id="JAQQWE010000002">
    <property type="protein sequence ID" value="KAK7962840.1"/>
    <property type="molecule type" value="Genomic_DNA"/>
</dbReference>
<proteinExistence type="predicted"/>
<keyword evidence="3" id="KW-1185">Reference proteome</keyword>
<dbReference type="GeneID" id="92072949"/>
<reference evidence="2 3" key="1">
    <citation type="submission" date="2023-01" db="EMBL/GenBank/DDBJ databases">
        <title>Analysis of 21 Apiospora genomes using comparative genomics revels a genus with tremendous synthesis potential of carbohydrate active enzymes and secondary metabolites.</title>
        <authorList>
            <person name="Sorensen T."/>
        </authorList>
    </citation>
    <scope>NUCLEOTIDE SEQUENCE [LARGE SCALE GENOMIC DNA]</scope>
    <source>
        <strain evidence="2 3">CBS 24483</strain>
    </source>
</reference>
<name>A0ABR1QSC1_9PEZI</name>
<feature type="compositionally biased region" description="Polar residues" evidence="1">
    <location>
        <begin position="1"/>
        <end position="20"/>
    </location>
</feature>
<feature type="region of interest" description="Disordered" evidence="1">
    <location>
        <begin position="1"/>
        <end position="38"/>
    </location>
</feature>
<sequence>MSSAKRTPMFSGSSNNSFRPTTAAAAASSPGLGGSSRISAACPEQVITRHGVKYHNNYGKEDIDTKLTKSDTA</sequence>
<evidence type="ECO:0000313" key="3">
    <source>
        <dbReference type="Proteomes" id="UP001391051"/>
    </source>
</evidence>
<gene>
    <name evidence="2" type="ORF">PG986_003665</name>
</gene>
<dbReference type="RefSeq" id="XP_066704951.1">
    <property type="nucleotide sequence ID" value="XM_066839887.1"/>
</dbReference>